<dbReference type="Gene3D" id="3.30.200.20">
    <property type="entry name" value="Phosphorylase Kinase, domain 1"/>
    <property type="match status" value="1"/>
</dbReference>
<evidence type="ECO:0000256" key="4">
    <source>
        <dbReference type="ARBA" id="ARBA00023125"/>
    </source>
</evidence>
<dbReference type="Pfam" id="PF03704">
    <property type="entry name" value="BTAD"/>
    <property type="match status" value="1"/>
</dbReference>
<feature type="compositionally biased region" description="Polar residues" evidence="7">
    <location>
        <begin position="63"/>
        <end position="78"/>
    </location>
</feature>
<dbReference type="InterPro" id="IPR047738">
    <property type="entry name" value="SAV_2336-like_N"/>
</dbReference>
<dbReference type="Gene3D" id="1.10.10.10">
    <property type="entry name" value="Winged helix-like DNA-binding domain superfamily/Winged helix DNA-binding domain"/>
    <property type="match status" value="1"/>
</dbReference>
<dbReference type="NCBIfam" id="NF041121">
    <property type="entry name" value="SAV_2336_NTERM"/>
    <property type="match status" value="1"/>
</dbReference>
<comment type="similarity">
    <text evidence="1">Belongs to the AfsR/DnrI/RedD regulatory family.</text>
</comment>
<feature type="domain" description="OmpR/PhoB-type" evidence="9">
    <location>
        <begin position="772"/>
        <end position="869"/>
    </location>
</feature>
<dbReference type="Gene3D" id="1.25.40.10">
    <property type="entry name" value="Tetratricopeptide repeat domain"/>
    <property type="match status" value="1"/>
</dbReference>
<evidence type="ECO:0000256" key="1">
    <source>
        <dbReference type="ARBA" id="ARBA00005820"/>
    </source>
</evidence>
<proteinExistence type="inferred from homology"/>
<evidence type="ECO:0000256" key="5">
    <source>
        <dbReference type="ARBA" id="ARBA00023163"/>
    </source>
</evidence>
<dbReference type="SUPFAM" id="SSF48452">
    <property type="entry name" value="TPR-like"/>
    <property type="match status" value="1"/>
</dbReference>
<dbReference type="InterPro" id="IPR016032">
    <property type="entry name" value="Sig_transdc_resp-reg_C-effctor"/>
</dbReference>
<keyword evidence="11" id="KW-1185">Reference proteome</keyword>
<sequence>MKDMPAGGEGAPGDSLNRPTTGVGHLAEVLIRANKGSSQLLTSIELAEVFWLSRYIQPDGTPGSVSSPVPVTAETPQTVERDAPGPTESRSDATTTRARHAPSPPSSLWRTTPRIPLHLPGSPPPPDAGTGTHTPLLAPAPPLLPHPLSLQRALRPLRRRVPAPMGQELDEVATARLVARLGVPPRWWPPVLRPVTERWLSLRLVYDTGPTMPIWRPLVGELHAMLAQSGIFRTVTLNRLTAEGTLCRVGQRDSFGDGRTVTLLISDCMGPQWRSGIPGNRWYRTLRRWCARMPVAVVQPLPERLWRTTALPAETARISASWPAAPNSSYDVETYALESTERGAFPVPFLETSAPWLGNWSRLVAHAGRFPGSVGLLGKAPPPSPVDEQGRGDVGRLSPEELLLRFRSLASPEAFRLAGHLAVGEPRLPVMRLVQAAIERDPHPQHLAEVILSGMLTRAPGPPGSYAFRPGVREVLLRTLPRSAHYLTAELLLRVGELIDERAGVTPGTFQVAAPGGTDVTPDGGPIAVVREESVRLMGGPAAESSRLLLDTYRLAGELAPGSGVWKAVDARHGQSVAAYRYEVAPNDRRTFLQQARALADVRHPHVVGVRDFGFWNGGAWLVTDFVEGVTLAELTGEGGVRLPYWMLTSVAAQVARCLGVVHGRGLTHGRLSPNCVLLCPDGTVKVTRFTLTRDGHTSESKDLSDLGRLLSELLGGPVLPEQHDPEGTGPPRARRAFWERFTDAVDHLLSTDLDRQRHGRELCMSANRDNQNVAANDPYGYQLLGPVRVTRDGRPLPVLPPEEQALLCMLLQKSGRTVSHLDLAEGLGIERFPERRAYRGLARHVNRLRSSLGPGILATTAGGYALYATPRTVDMHQCEELADRARFRREDGETATARDLVQYALDLWQGEPLEDVPGPAAEEARIRLRALRFDLWALRAELDLENGDFAQAESKLSALVHAYPEREDFRRLHMLALRHEGRVGDAVRSYEEYVEYQEHELHGEPSAALETLYRELLDAQGRTLITLEISPPHEHPRTLSALADTLPRLLSLSGLAPDQYEVLGREDAYLIRAETDASAASVLSALDPVMRRLPRDLAELSDPPTVRVTFWRAPGTTRPVPPSDIRTALEHVPGSVVVVLSPLLHEELTAGGTLVDASLFRPLHGAEPTARPLAWYCSLEAT</sequence>
<dbReference type="InterPro" id="IPR005158">
    <property type="entry name" value="BTAD"/>
</dbReference>
<dbReference type="InterPro" id="IPR036388">
    <property type="entry name" value="WH-like_DNA-bd_sf"/>
</dbReference>
<dbReference type="PANTHER" id="PTHR35807:SF1">
    <property type="entry name" value="TRANSCRIPTIONAL REGULATOR REDD"/>
    <property type="match status" value="1"/>
</dbReference>
<keyword evidence="2" id="KW-0902">Two-component regulatory system</keyword>
<dbReference type="Pfam" id="PF07714">
    <property type="entry name" value="PK_Tyr_Ser-Thr"/>
    <property type="match status" value="1"/>
</dbReference>
<dbReference type="InterPro" id="IPR011009">
    <property type="entry name" value="Kinase-like_dom_sf"/>
</dbReference>
<dbReference type="SMART" id="SM00220">
    <property type="entry name" value="S_TKc"/>
    <property type="match status" value="1"/>
</dbReference>
<evidence type="ECO:0000313" key="10">
    <source>
        <dbReference type="EMBL" id="MDT0572977.1"/>
    </source>
</evidence>
<keyword evidence="3" id="KW-0805">Transcription regulation</keyword>
<dbReference type="SUPFAM" id="SSF56112">
    <property type="entry name" value="Protein kinase-like (PK-like)"/>
    <property type="match status" value="1"/>
</dbReference>
<evidence type="ECO:0000313" key="11">
    <source>
        <dbReference type="Proteomes" id="UP001180737"/>
    </source>
</evidence>
<feature type="region of interest" description="Disordered" evidence="7">
    <location>
        <begin position="59"/>
        <end position="136"/>
    </location>
</feature>
<evidence type="ECO:0000259" key="9">
    <source>
        <dbReference type="PROSITE" id="PS51755"/>
    </source>
</evidence>
<evidence type="ECO:0000256" key="3">
    <source>
        <dbReference type="ARBA" id="ARBA00023015"/>
    </source>
</evidence>
<dbReference type="InterPro" id="IPR001245">
    <property type="entry name" value="Ser-Thr/Tyr_kinase_cat_dom"/>
</dbReference>
<name>A0ABU2Z8S1_9ACTN</name>
<dbReference type="Proteomes" id="UP001180737">
    <property type="component" value="Unassembled WGS sequence"/>
</dbReference>
<dbReference type="Gene3D" id="1.10.510.10">
    <property type="entry name" value="Transferase(Phosphotransferase) domain 1"/>
    <property type="match status" value="1"/>
</dbReference>
<dbReference type="InterPro" id="IPR011990">
    <property type="entry name" value="TPR-like_helical_dom_sf"/>
</dbReference>
<dbReference type="PROSITE" id="PS51755">
    <property type="entry name" value="OMPR_PHOB"/>
    <property type="match status" value="1"/>
</dbReference>
<feature type="domain" description="Protein kinase" evidence="8">
    <location>
        <begin position="550"/>
        <end position="848"/>
    </location>
</feature>
<dbReference type="SUPFAM" id="SSF46894">
    <property type="entry name" value="C-terminal effector domain of the bipartite response regulators"/>
    <property type="match status" value="1"/>
</dbReference>
<keyword evidence="5" id="KW-0804">Transcription</keyword>
<evidence type="ECO:0000256" key="6">
    <source>
        <dbReference type="PROSITE-ProRule" id="PRU01091"/>
    </source>
</evidence>
<evidence type="ECO:0000256" key="2">
    <source>
        <dbReference type="ARBA" id="ARBA00023012"/>
    </source>
</evidence>
<dbReference type="RefSeq" id="WP_311592262.1">
    <property type="nucleotide sequence ID" value="NZ_JAVRFJ010000044.1"/>
</dbReference>
<dbReference type="SMART" id="SM00862">
    <property type="entry name" value="Trans_reg_C"/>
    <property type="match status" value="1"/>
</dbReference>
<dbReference type="CDD" id="cd15831">
    <property type="entry name" value="BTAD"/>
    <property type="match status" value="1"/>
</dbReference>
<dbReference type="PROSITE" id="PS50011">
    <property type="entry name" value="PROTEIN_KINASE_DOM"/>
    <property type="match status" value="1"/>
</dbReference>
<dbReference type="InterPro" id="IPR001867">
    <property type="entry name" value="OmpR/PhoB-type_DNA-bd"/>
</dbReference>
<feature type="DNA-binding region" description="OmpR/PhoB-type" evidence="6">
    <location>
        <begin position="772"/>
        <end position="869"/>
    </location>
</feature>
<dbReference type="PANTHER" id="PTHR35807">
    <property type="entry name" value="TRANSCRIPTIONAL REGULATOR REDD-RELATED"/>
    <property type="match status" value="1"/>
</dbReference>
<dbReference type="EMBL" id="JAVRFJ010000044">
    <property type="protein sequence ID" value="MDT0572977.1"/>
    <property type="molecule type" value="Genomic_DNA"/>
</dbReference>
<dbReference type="InterPro" id="IPR000719">
    <property type="entry name" value="Prot_kinase_dom"/>
</dbReference>
<reference evidence="10" key="1">
    <citation type="submission" date="2024-05" db="EMBL/GenBank/DDBJ databases">
        <title>30 novel species of actinomycetes from the DSMZ collection.</title>
        <authorList>
            <person name="Nouioui I."/>
        </authorList>
    </citation>
    <scope>NUCLEOTIDE SEQUENCE</scope>
    <source>
        <strain evidence="10">DSM 3412</strain>
    </source>
</reference>
<keyword evidence="4 6" id="KW-0238">DNA-binding</keyword>
<dbReference type="InterPro" id="IPR051677">
    <property type="entry name" value="AfsR-DnrI-RedD_regulator"/>
</dbReference>
<comment type="caution">
    <text evidence="10">The sequence shown here is derived from an EMBL/GenBank/DDBJ whole genome shotgun (WGS) entry which is preliminary data.</text>
</comment>
<evidence type="ECO:0000256" key="7">
    <source>
        <dbReference type="SAM" id="MobiDB-lite"/>
    </source>
</evidence>
<gene>
    <name evidence="10" type="ORF">RM704_36915</name>
</gene>
<dbReference type="SMART" id="SM01043">
    <property type="entry name" value="BTAD"/>
    <property type="match status" value="1"/>
</dbReference>
<accession>A0ABU2Z8S1</accession>
<organism evidence="10 11">
    <name type="scientific">Streptomyces gottesmaniae</name>
    <dbReference type="NCBI Taxonomy" id="3075518"/>
    <lineage>
        <taxon>Bacteria</taxon>
        <taxon>Bacillati</taxon>
        <taxon>Actinomycetota</taxon>
        <taxon>Actinomycetes</taxon>
        <taxon>Kitasatosporales</taxon>
        <taxon>Streptomycetaceae</taxon>
        <taxon>Streptomyces</taxon>
    </lineage>
</organism>
<feature type="region of interest" description="Disordered" evidence="7">
    <location>
        <begin position="1"/>
        <end position="20"/>
    </location>
</feature>
<protein>
    <submittedName>
        <fullName evidence="10">SAV_2336 N-terminal domain-related protein</fullName>
    </submittedName>
</protein>
<evidence type="ECO:0000259" key="8">
    <source>
        <dbReference type="PROSITE" id="PS50011"/>
    </source>
</evidence>